<protein>
    <recommendedName>
        <fullName evidence="3">DUF7918 domain-containing protein</fullName>
    </recommendedName>
</protein>
<reference evidence="4 5" key="1">
    <citation type="submission" date="2018-11" db="EMBL/GenBank/DDBJ databases">
        <title>Genome assembly of Steccherinum ochraceum LE-BIN_3174, the white-rot fungus of the Steccherinaceae family (The Residual Polyporoid clade, Polyporales, Basidiomycota).</title>
        <authorList>
            <person name="Fedorova T.V."/>
            <person name="Glazunova O.A."/>
            <person name="Landesman E.O."/>
            <person name="Moiseenko K.V."/>
            <person name="Psurtseva N.V."/>
            <person name="Savinova O.S."/>
            <person name="Shakhova N.V."/>
            <person name="Tyazhelova T.V."/>
            <person name="Vasina D.V."/>
        </authorList>
    </citation>
    <scope>NUCLEOTIDE SEQUENCE [LARGE SCALE GENOMIC DNA]</scope>
    <source>
        <strain evidence="4 5">LE-BIN_3174</strain>
    </source>
</reference>
<comment type="caution">
    <text evidence="4">The sequence shown here is derived from an EMBL/GenBank/DDBJ whole genome shotgun (WGS) entry which is preliminary data.</text>
</comment>
<proteinExistence type="predicted"/>
<keyword evidence="5" id="KW-1185">Reference proteome</keyword>
<dbReference type="OrthoDB" id="3364132at2759"/>
<name>A0A4R0RS71_9APHY</name>
<dbReference type="InterPro" id="IPR057678">
    <property type="entry name" value="DUF7918"/>
</dbReference>
<feature type="compositionally biased region" description="Basic and acidic residues" evidence="2">
    <location>
        <begin position="403"/>
        <end position="422"/>
    </location>
</feature>
<organism evidence="4 5">
    <name type="scientific">Steccherinum ochraceum</name>
    <dbReference type="NCBI Taxonomy" id="92696"/>
    <lineage>
        <taxon>Eukaryota</taxon>
        <taxon>Fungi</taxon>
        <taxon>Dikarya</taxon>
        <taxon>Basidiomycota</taxon>
        <taxon>Agaricomycotina</taxon>
        <taxon>Agaricomycetes</taxon>
        <taxon>Polyporales</taxon>
        <taxon>Steccherinaceae</taxon>
        <taxon>Steccherinum</taxon>
    </lineage>
</organism>
<evidence type="ECO:0000256" key="2">
    <source>
        <dbReference type="SAM" id="MobiDB-lite"/>
    </source>
</evidence>
<dbReference type="Proteomes" id="UP000292702">
    <property type="component" value="Unassembled WGS sequence"/>
</dbReference>
<dbReference type="AlphaFoldDB" id="A0A4R0RS71"/>
<accession>A0A4R0RS71</accession>
<feature type="coiled-coil region" evidence="1">
    <location>
        <begin position="229"/>
        <end position="256"/>
    </location>
</feature>
<gene>
    <name evidence="4" type="ORF">EIP91_010967</name>
</gene>
<sequence>MRADVFSACIVVDGKEVEEYNAEELEQSRARCFVPSVSDQLFCVKVSSQFTEDVVFSILVDGQRVHNQVCPPGTVQVVQGVDESSTAFRPLSFKNIELTDDDELRGGSAYQDLGCIEVRVRRFVQGSEAKTRAGNFTAKVKNEAVHERSKKAGTHRIALGHKKTRKPVRYLTMEYVDALDEPYASIKFLYRPAELLRALEIMQLPSTGKHKAASSKDIQDENSERARSLAAKEERIRQLRAQAEQIRAEVDAERDRRGIKREASPIRLLGSSTQILKEDSALKNKAAWQDLGCIDVRVCRFDQASKKPSVTVPNNAINITSDPVHERSKKAGAHRIGYVVAGIRTVLQAQGIMPPPPPATGDKRKRNGGENDNDEDEDEDRRAARKALAEKEERIRALLAEAEQVKAEADAERGILGIKREPSPISLPPSSSSRKRVFIDLTDD</sequence>
<dbReference type="PANTHER" id="PTHR36223">
    <property type="entry name" value="BETA-LACTAMASE-TYPE TRANSPEPTIDASE FOLD DOMAIN CONTAINING PROTEIN"/>
    <property type="match status" value="1"/>
</dbReference>
<feature type="domain" description="DUF7918" evidence="3">
    <location>
        <begin position="8"/>
        <end position="202"/>
    </location>
</feature>
<dbReference type="EMBL" id="RWJN01000069">
    <property type="protein sequence ID" value="TCD68329.1"/>
    <property type="molecule type" value="Genomic_DNA"/>
</dbReference>
<dbReference type="PANTHER" id="PTHR36223:SF1">
    <property type="entry name" value="TRANSCRIPTION ELONGATION FACTOR EAF N-TERMINAL DOMAIN-CONTAINING PROTEIN"/>
    <property type="match status" value="1"/>
</dbReference>
<feature type="region of interest" description="Disordered" evidence="2">
    <location>
        <begin position="349"/>
        <end position="388"/>
    </location>
</feature>
<evidence type="ECO:0000313" key="5">
    <source>
        <dbReference type="Proteomes" id="UP000292702"/>
    </source>
</evidence>
<keyword evidence="1" id="KW-0175">Coiled coil</keyword>
<evidence type="ECO:0000313" key="4">
    <source>
        <dbReference type="EMBL" id="TCD68329.1"/>
    </source>
</evidence>
<evidence type="ECO:0000259" key="3">
    <source>
        <dbReference type="Pfam" id="PF25534"/>
    </source>
</evidence>
<dbReference type="Pfam" id="PF25534">
    <property type="entry name" value="DUF7918"/>
    <property type="match status" value="1"/>
</dbReference>
<feature type="region of interest" description="Disordered" evidence="2">
    <location>
        <begin position="403"/>
        <end position="444"/>
    </location>
</feature>
<evidence type="ECO:0000256" key="1">
    <source>
        <dbReference type="SAM" id="Coils"/>
    </source>
</evidence>